<dbReference type="Proteomes" id="UP000022141">
    <property type="component" value="Unassembled WGS sequence"/>
</dbReference>
<keyword evidence="3" id="KW-1185">Reference proteome</keyword>
<dbReference type="Pfam" id="PF18737">
    <property type="entry name" value="HEPN_MAE_28990"/>
    <property type="match status" value="1"/>
</dbReference>
<accession>A0A011P505</accession>
<dbReference type="EMBL" id="JEMY01000011">
    <property type="protein sequence ID" value="EXI89983.1"/>
    <property type="molecule type" value="Genomic_DNA"/>
</dbReference>
<reference evidence="2" key="1">
    <citation type="submission" date="2014-02" db="EMBL/GenBank/DDBJ databases">
        <title>Expanding our view of genomic diversity in Candidatus Accumulibacter clades.</title>
        <authorList>
            <person name="Skennerton C.T."/>
            <person name="Barr J.J."/>
            <person name="Slater F.R."/>
            <person name="Bond P.L."/>
            <person name="Tyson G.W."/>
        </authorList>
    </citation>
    <scope>NUCLEOTIDE SEQUENCE [LARGE SCALE GENOMIC DNA]</scope>
</reference>
<evidence type="ECO:0000313" key="3">
    <source>
        <dbReference type="Proteomes" id="UP000022141"/>
    </source>
</evidence>
<proteinExistence type="predicted"/>
<protein>
    <recommendedName>
        <fullName evidence="1">MAE-28990/MAE-18760-like HEPN domain-containing protein</fullName>
    </recommendedName>
</protein>
<gene>
    <name evidence="2" type="ORF">AW11_01165</name>
</gene>
<dbReference type="AlphaFoldDB" id="A0A011P505"/>
<dbReference type="eggNOG" id="ENOG5033KWR">
    <property type="taxonomic scope" value="Bacteria"/>
</dbReference>
<name>A0A011P505_ACCRE</name>
<comment type="caution">
    <text evidence="2">The sequence shown here is derived from an EMBL/GenBank/DDBJ whole genome shotgun (WGS) entry which is preliminary data.</text>
</comment>
<dbReference type="InterPro" id="IPR040788">
    <property type="entry name" value="HEPN_MAE_28990"/>
</dbReference>
<sequence length="206" mass="23109">MTTALEAISKDLDWRESEIAGMRILLSSTGISAGQRMGLLRASWAMLYAHYEGFCKEALTIFFDAISASGAVCSDLPLPTQLYALAQRLRNLRQMTDQDLLQTVVDFSSCHLGALPHFPEVDTKSNLWPNVLVDLLESADLSADKVKENQVKLRTLVSRRNDIAHGKSDMISEVAYYLTFEKVVYDVMYDLAFQIDHRLSIPPYSA</sequence>
<evidence type="ECO:0000259" key="1">
    <source>
        <dbReference type="Pfam" id="PF18737"/>
    </source>
</evidence>
<feature type="domain" description="MAE-28990/MAE-18760-like HEPN" evidence="1">
    <location>
        <begin position="5"/>
        <end position="204"/>
    </location>
</feature>
<organism evidence="2 3">
    <name type="scientific">Accumulibacter regalis</name>
    <dbReference type="NCBI Taxonomy" id="522306"/>
    <lineage>
        <taxon>Bacteria</taxon>
        <taxon>Pseudomonadati</taxon>
        <taxon>Pseudomonadota</taxon>
        <taxon>Betaproteobacteria</taxon>
        <taxon>Candidatus Accumulibacter</taxon>
    </lineage>
</organism>
<evidence type="ECO:0000313" key="2">
    <source>
        <dbReference type="EMBL" id="EXI89983.1"/>
    </source>
</evidence>